<proteinExistence type="predicted"/>
<dbReference type="AlphaFoldDB" id="A0A2J7Z2S9"/>
<comment type="caution">
    <text evidence="1">The sequence shown here is derived from an EMBL/GenBank/DDBJ whole genome shotgun (WGS) entry which is preliminary data.</text>
</comment>
<protein>
    <submittedName>
        <fullName evidence="1">Uncharacterized protein</fullName>
    </submittedName>
</protein>
<dbReference type="Proteomes" id="UP000236520">
    <property type="component" value="Unassembled WGS sequence"/>
</dbReference>
<gene>
    <name evidence="1" type="ORF">SMF913_10591</name>
</gene>
<dbReference type="EMBL" id="LJIW01000001">
    <property type="protein sequence ID" value="PNG94566.1"/>
    <property type="molecule type" value="Genomic_DNA"/>
</dbReference>
<dbReference type="RefSeq" id="WP_250850458.1">
    <property type="nucleotide sequence ID" value="NZ_LJIW01000001.1"/>
</dbReference>
<evidence type="ECO:0000313" key="2">
    <source>
        <dbReference type="Proteomes" id="UP000236520"/>
    </source>
</evidence>
<organism evidence="1 2">
    <name type="scientific">Streptomyces malaysiensis</name>
    <dbReference type="NCBI Taxonomy" id="92644"/>
    <lineage>
        <taxon>Bacteria</taxon>
        <taxon>Bacillati</taxon>
        <taxon>Actinomycetota</taxon>
        <taxon>Actinomycetes</taxon>
        <taxon>Kitasatosporales</taxon>
        <taxon>Streptomycetaceae</taxon>
        <taxon>Streptomyces</taxon>
        <taxon>Streptomyces violaceusniger group</taxon>
    </lineage>
</organism>
<sequence length="48" mass="5030">MLALHAGFLLRTAAGAGPDADPHLIAMMTALGLASLRWLRRRMGDVGG</sequence>
<evidence type="ECO:0000313" key="1">
    <source>
        <dbReference type="EMBL" id="PNG94566.1"/>
    </source>
</evidence>
<accession>A0A2J7Z2S9</accession>
<reference evidence="1 2" key="1">
    <citation type="submission" date="2015-09" db="EMBL/GenBank/DDBJ databases">
        <title>Genome sequence, genome mining and natural product profiling of a biocontrol bacterium Streptomyces malaysiensis F913.</title>
        <authorList>
            <person name="Xu Y."/>
            <person name="Wei J."/>
            <person name="Xie J."/>
            <person name="Li T."/>
            <person name="Zhou Z."/>
        </authorList>
    </citation>
    <scope>NUCLEOTIDE SEQUENCE [LARGE SCALE GENOMIC DNA]</scope>
    <source>
        <strain evidence="1 2">F913</strain>
    </source>
</reference>
<keyword evidence="2" id="KW-1185">Reference proteome</keyword>
<name>A0A2J7Z2S9_STRMQ</name>